<feature type="binding site" evidence="9">
    <location>
        <position position="34"/>
    </location>
    <ligand>
        <name>FAD</name>
        <dbReference type="ChEBI" id="CHEBI:57692"/>
    </ligand>
</feature>
<feature type="binding site" evidence="10">
    <location>
        <begin position="195"/>
        <end position="196"/>
    </location>
    <ligand>
        <name>NADP(+)</name>
        <dbReference type="ChEBI" id="CHEBI:58349"/>
    </ligand>
</feature>
<evidence type="ECO:0000256" key="6">
    <source>
        <dbReference type="ARBA" id="ARBA00023002"/>
    </source>
</evidence>
<dbReference type="InterPro" id="IPR021163">
    <property type="entry name" value="Ferredox_Rdtase_adrenod"/>
</dbReference>
<dbReference type="PANTHER" id="PTHR48467">
    <property type="entry name" value="GLUTAMATE SYNTHASE 1 [NADH], CHLOROPLASTIC-LIKE"/>
    <property type="match status" value="1"/>
</dbReference>
<comment type="cofactor">
    <cofactor evidence="1 8 9">
        <name>FAD</name>
        <dbReference type="ChEBI" id="CHEBI:57692"/>
    </cofactor>
</comment>
<dbReference type="PRINTS" id="PR00419">
    <property type="entry name" value="ADXRDTASE"/>
</dbReference>
<feature type="binding site" evidence="10">
    <location>
        <position position="207"/>
    </location>
    <ligand>
        <name>NADP(+)</name>
        <dbReference type="ChEBI" id="CHEBI:58349"/>
    </ligand>
</feature>
<evidence type="ECO:0000256" key="3">
    <source>
        <dbReference type="ARBA" id="ARBA00022630"/>
    </source>
</evidence>
<feature type="binding site" evidence="10">
    <location>
        <begin position="151"/>
        <end position="154"/>
    </location>
    <ligand>
        <name>NADP(+)</name>
        <dbReference type="ChEBI" id="CHEBI:58349"/>
    </ligand>
</feature>
<dbReference type="OrthoDB" id="333024at2759"/>
<gene>
    <name evidence="13" type="primary">ARH1</name>
    <name evidence="13" type="ORF">IWQ62_001548</name>
</gene>
<feature type="binding site" evidence="9">
    <location>
        <position position="395"/>
    </location>
    <ligand>
        <name>FAD</name>
        <dbReference type="ChEBI" id="CHEBI:57692"/>
    </ligand>
</feature>
<evidence type="ECO:0000256" key="4">
    <source>
        <dbReference type="ARBA" id="ARBA00022827"/>
    </source>
</evidence>
<dbReference type="InterPro" id="IPR023753">
    <property type="entry name" value="FAD/NAD-binding_dom"/>
</dbReference>
<feature type="compositionally biased region" description="Low complexity" evidence="11">
    <location>
        <begin position="429"/>
        <end position="442"/>
    </location>
</feature>
<keyword evidence="6 8" id="KW-0560">Oxidoreductase</keyword>
<dbReference type="AlphaFoldDB" id="A0A9W8AVU6"/>
<feature type="binding site" evidence="9">
    <location>
        <position position="42"/>
    </location>
    <ligand>
        <name>FAD</name>
        <dbReference type="ChEBI" id="CHEBI:57692"/>
    </ligand>
</feature>
<comment type="similarity">
    <text evidence="2 8">Belongs to the ferredoxin--NADP reductase type 1 family.</text>
</comment>
<accession>A0A9W8AVU6</accession>
<dbReference type="Gene3D" id="3.40.50.720">
    <property type="entry name" value="NAD(P)-binding Rossmann-like Domain"/>
    <property type="match status" value="1"/>
</dbReference>
<evidence type="ECO:0000313" key="13">
    <source>
        <dbReference type="EMBL" id="KAJ1967940.1"/>
    </source>
</evidence>
<dbReference type="Pfam" id="PF07992">
    <property type="entry name" value="Pyr_redox_2"/>
    <property type="match status" value="1"/>
</dbReference>
<evidence type="ECO:0000256" key="2">
    <source>
        <dbReference type="ARBA" id="ARBA00008312"/>
    </source>
</evidence>
<dbReference type="GO" id="GO:0005739">
    <property type="term" value="C:mitochondrion"/>
    <property type="evidence" value="ECO:0007669"/>
    <property type="project" value="UniProtKB-SubCell"/>
</dbReference>
<organism evidence="13 14">
    <name type="scientific">Dispira parvispora</name>
    <dbReference type="NCBI Taxonomy" id="1520584"/>
    <lineage>
        <taxon>Eukaryota</taxon>
        <taxon>Fungi</taxon>
        <taxon>Fungi incertae sedis</taxon>
        <taxon>Zoopagomycota</taxon>
        <taxon>Kickxellomycotina</taxon>
        <taxon>Dimargaritomycetes</taxon>
        <taxon>Dimargaritales</taxon>
        <taxon>Dimargaritaceae</taxon>
        <taxon>Dispira</taxon>
    </lineage>
</organism>
<dbReference type="SUPFAM" id="SSF51971">
    <property type="entry name" value="Nucleotide-binding domain"/>
    <property type="match status" value="1"/>
</dbReference>
<keyword evidence="4 8" id="KW-0274">FAD</keyword>
<evidence type="ECO:0000256" key="5">
    <source>
        <dbReference type="ARBA" id="ARBA00022857"/>
    </source>
</evidence>
<name>A0A9W8AVU6_9FUNG</name>
<sequence length="508" mass="56413">MQRLTIVGSGPAGFYTAARLLGRLPERLAIDMFEKYPIPHGLVRYGVAPDHPEVKSVINRFDEVANHPNFRYFGNVNIGQDLSLSELRHLYDRVVLAYGASQDKLLGLTGEETTRGVMSAREFVAWYNGHPDFQNLSIDLTSTDTAVVIGQGNVALDVARVLLSPLDTLAKTDITENALEHLRRSKIRHVRVVGRRGPAQMQFTTKEFREMLHIPGLRLAVDRDLVTHELNRAKHHIAKQRPLKRMTDLFYKHMDSALPSRDAKAQGSDKTWTLDFLQSPRELIRNPLDQPLDRLTHALQGTAVEHNQLVGPIDNPRAEGTGVVENVETGLLLRSIGYRSLSLDPTLPFDTRQCIIPNASGRILTQNQPSSTYVEDNTRDASPNTVLPGMYVSGWLKRGPSGIIVSTMSDAFETAESILQDIESNQSTCRTTSETSSSSLVTELDGAVPDKSESADVSDRLADRGVQVVTYADWKKLEALEYAQGATRGKPREKITDVAKMLDLVRST</sequence>
<dbReference type="EC" id="1.18.1.6" evidence="8"/>
<feature type="binding site" evidence="9">
    <location>
        <position position="78"/>
    </location>
    <ligand>
        <name>FAD</name>
        <dbReference type="ChEBI" id="CHEBI:57692"/>
    </ligand>
</feature>
<evidence type="ECO:0000256" key="10">
    <source>
        <dbReference type="PIRSR" id="PIRSR000362-2"/>
    </source>
</evidence>
<feature type="domain" description="FAD/NAD(P)-binding" evidence="12">
    <location>
        <begin position="4"/>
        <end position="163"/>
    </location>
</feature>
<evidence type="ECO:0000256" key="9">
    <source>
        <dbReference type="PIRSR" id="PIRSR000362-1"/>
    </source>
</evidence>
<feature type="binding site" evidence="9">
    <location>
        <position position="12"/>
    </location>
    <ligand>
        <name>FAD</name>
        <dbReference type="ChEBI" id="CHEBI:57692"/>
    </ligand>
</feature>
<comment type="caution">
    <text evidence="13">The sequence shown here is derived from an EMBL/GenBank/DDBJ whole genome shotgun (WGS) entry which is preliminary data.</text>
</comment>
<evidence type="ECO:0000256" key="11">
    <source>
        <dbReference type="SAM" id="MobiDB-lite"/>
    </source>
</evidence>
<dbReference type="PANTHER" id="PTHR48467:SF1">
    <property type="entry name" value="GLUTAMATE SYNTHASE 1 [NADH], CHLOROPLASTIC-LIKE"/>
    <property type="match status" value="1"/>
</dbReference>
<comment type="catalytic activity">
    <reaction evidence="7 8">
        <text>2 reduced [adrenodoxin] + NADP(+) + H(+) = 2 oxidized [adrenodoxin] + NADPH</text>
        <dbReference type="Rhea" id="RHEA:42312"/>
        <dbReference type="Rhea" id="RHEA-COMP:9998"/>
        <dbReference type="Rhea" id="RHEA-COMP:9999"/>
        <dbReference type="ChEBI" id="CHEBI:15378"/>
        <dbReference type="ChEBI" id="CHEBI:33737"/>
        <dbReference type="ChEBI" id="CHEBI:33738"/>
        <dbReference type="ChEBI" id="CHEBI:57783"/>
        <dbReference type="ChEBI" id="CHEBI:58349"/>
        <dbReference type="EC" id="1.18.1.6"/>
    </reaction>
</comment>
<dbReference type="Proteomes" id="UP001150925">
    <property type="component" value="Unassembled WGS sequence"/>
</dbReference>
<protein>
    <recommendedName>
        <fullName evidence="8">NADPH:adrenodoxin oxidoreductase, mitochondrial</fullName>
        <ecNumber evidence="8">1.18.1.6</ecNumber>
    </recommendedName>
</protein>
<evidence type="ECO:0000256" key="8">
    <source>
        <dbReference type="PIRNR" id="PIRNR000362"/>
    </source>
</evidence>
<evidence type="ECO:0000256" key="1">
    <source>
        <dbReference type="ARBA" id="ARBA00001974"/>
    </source>
</evidence>
<keyword evidence="8" id="KW-0496">Mitochondrion</keyword>
<keyword evidence="14" id="KW-1185">Reference proteome</keyword>
<dbReference type="GO" id="GO:0016491">
    <property type="term" value="F:oxidoreductase activity"/>
    <property type="evidence" value="ECO:0007669"/>
    <property type="project" value="UniProtKB-KW"/>
</dbReference>
<keyword evidence="5 8" id="KW-0521">NADP</keyword>
<proteinExistence type="inferred from homology"/>
<dbReference type="InterPro" id="IPR055275">
    <property type="entry name" value="Ferredox_Rdtase"/>
</dbReference>
<dbReference type="Gene3D" id="3.50.50.60">
    <property type="entry name" value="FAD/NAD(P)-binding domain"/>
    <property type="match status" value="1"/>
</dbReference>
<dbReference type="EMBL" id="JANBPY010000256">
    <property type="protein sequence ID" value="KAJ1967940.1"/>
    <property type="molecule type" value="Genomic_DNA"/>
</dbReference>
<comment type="subcellular location">
    <subcellularLocation>
        <location evidence="8">Mitochondrion</location>
    </subcellularLocation>
</comment>
<evidence type="ECO:0000313" key="14">
    <source>
        <dbReference type="Proteomes" id="UP001150925"/>
    </source>
</evidence>
<feature type="binding site" evidence="9">
    <location>
        <begin position="402"/>
        <end position="404"/>
    </location>
    <ligand>
        <name>FAD</name>
        <dbReference type="ChEBI" id="CHEBI:57692"/>
    </ligand>
</feature>
<feature type="region of interest" description="Disordered" evidence="11">
    <location>
        <begin position="429"/>
        <end position="456"/>
    </location>
</feature>
<keyword evidence="3 8" id="KW-0285">Flavoprotein</keyword>
<evidence type="ECO:0000256" key="7">
    <source>
        <dbReference type="ARBA" id="ARBA00048933"/>
    </source>
</evidence>
<dbReference type="PIRSF" id="PIRSF000362">
    <property type="entry name" value="FNR"/>
    <property type="match status" value="1"/>
</dbReference>
<feature type="binding site" evidence="10">
    <location>
        <position position="402"/>
    </location>
    <ligand>
        <name>NADP(+)</name>
        <dbReference type="ChEBI" id="CHEBI:58349"/>
    </ligand>
</feature>
<reference evidence="13" key="1">
    <citation type="submission" date="2022-07" db="EMBL/GenBank/DDBJ databases">
        <title>Phylogenomic reconstructions and comparative analyses of Kickxellomycotina fungi.</title>
        <authorList>
            <person name="Reynolds N.K."/>
            <person name="Stajich J.E."/>
            <person name="Barry K."/>
            <person name="Grigoriev I.V."/>
            <person name="Crous P."/>
            <person name="Smith M.E."/>
        </authorList>
    </citation>
    <scope>NUCLEOTIDE SEQUENCE</scope>
    <source>
        <strain evidence="13">RSA 1196</strain>
    </source>
</reference>
<evidence type="ECO:0000259" key="12">
    <source>
        <dbReference type="Pfam" id="PF07992"/>
    </source>
</evidence>
<dbReference type="InterPro" id="IPR036188">
    <property type="entry name" value="FAD/NAD-bd_sf"/>
</dbReference>